<keyword evidence="2" id="KW-0731">Sigma factor</keyword>
<dbReference type="SUPFAM" id="SSF88946">
    <property type="entry name" value="Sigma2 domain of RNA polymerase sigma factors"/>
    <property type="match status" value="1"/>
</dbReference>
<keyword evidence="1" id="KW-0805">Transcription regulation</keyword>
<dbReference type="InterPro" id="IPR013325">
    <property type="entry name" value="RNA_pol_sigma_r2"/>
</dbReference>
<keyword evidence="7" id="KW-1185">Reference proteome</keyword>
<gene>
    <name evidence="6" type="ORF">SAMN05660284_02136</name>
</gene>
<evidence type="ECO:0000256" key="1">
    <source>
        <dbReference type="ARBA" id="ARBA00023015"/>
    </source>
</evidence>
<dbReference type="GO" id="GO:0006352">
    <property type="term" value="P:DNA-templated transcription initiation"/>
    <property type="evidence" value="ECO:0007669"/>
    <property type="project" value="InterPro"/>
</dbReference>
<dbReference type="PANTHER" id="PTHR43133:SF8">
    <property type="entry name" value="RNA POLYMERASE SIGMA FACTOR HI_1459-RELATED"/>
    <property type="match status" value="1"/>
</dbReference>
<dbReference type="GO" id="GO:0003677">
    <property type="term" value="F:DNA binding"/>
    <property type="evidence" value="ECO:0007669"/>
    <property type="project" value="UniProtKB-KW"/>
</dbReference>
<dbReference type="Pfam" id="PF04542">
    <property type="entry name" value="Sigma70_r2"/>
    <property type="match status" value="1"/>
</dbReference>
<keyword evidence="3" id="KW-0238">DNA-binding</keyword>
<evidence type="ECO:0000256" key="3">
    <source>
        <dbReference type="ARBA" id="ARBA00023125"/>
    </source>
</evidence>
<proteinExistence type="predicted"/>
<evidence type="ECO:0000313" key="7">
    <source>
        <dbReference type="Proteomes" id="UP000242869"/>
    </source>
</evidence>
<dbReference type="InterPro" id="IPR007627">
    <property type="entry name" value="RNA_pol_sigma70_r2"/>
</dbReference>
<dbReference type="Gene3D" id="1.10.1740.10">
    <property type="match status" value="1"/>
</dbReference>
<keyword evidence="4" id="KW-0804">Transcription</keyword>
<name>A0A1I5BF55_9NEIS</name>
<sequence>MDVPRLSHEAPDREALRALSGAPKDRNAAMRLLFDRHAVRLMRHLRFRFSLPESIAEEITAQAFLRAYEKADDFRGDCEVASWLVQIARNLAVDHLRREGRMESLEDEDFAGNADIFCELVPASHEPHALLENKQVAHCVRERFTAFRLRHPEAATALWERHVNEVSPQEIAPMLGRTYRATCQFLSEWGKKLRQFVAPCYELLKGE</sequence>
<accession>A0A1I5BF55</accession>
<dbReference type="InterPro" id="IPR039425">
    <property type="entry name" value="RNA_pol_sigma-70-like"/>
</dbReference>
<dbReference type="GO" id="GO:0016987">
    <property type="term" value="F:sigma factor activity"/>
    <property type="evidence" value="ECO:0007669"/>
    <property type="project" value="UniProtKB-KW"/>
</dbReference>
<evidence type="ECO:0000259" key="5">
    <source>
        <dbReference type="Pfam" id="PF04542"/>
    </source>
</evidence>
<dbReference type="Proteomes" id="UP000242869">
    <property type="component" value="Unassembled WGS sequence"/>
</dbReference>
<evidence type="ECO:0000256" key="2">
    <source>
        <dbReference type="ARBA" id="ARBA00023082"/>
    </source>
</evidence>
<evidence type="ECO:0000313" key="6">
    <source>
        <dbReference type="EMBL" id="SFN73179.1"/>
    </source>
</evidence>
<dbReference type="RefSeq" id="WP_177187860.1">
    <property type="nucleotide sequence ID" value="NZ_FOVE01000016.1"/>
</dbReference>
<organism evidence="6 7">
    <name type="scientific">Formivibrio citricus</name>
    <dbReference type="NCBI Taxonomy" id="83765"/>
    <lineage>
        <taxon>Bacteria</taxon>
        <taxon>Pseudomonadati</taxon>
        <taxon>Pseudomonadota</taxon>
        <taxon>Betaproteobacteria</taxon>
        <taxon>Neisseriales</taxon>
        <taxon>Chitinibacteraceae</taxon>
        <taxon>Formivibrio</taxon>
    </lineage>
</organism>
<evidence type="ECO:0000256" key="4">
    <source>
        <dbReference type="ARBA" id="ARBA00023163"/>
    </source>
</evidence>
<protein>
    <submittedName>
        <fullName evidence="6">RNA polymerase sigma-70 factor, ECF subfamily</fullName>
    </submittedName>
</protein>
<dbReference type="STRING" id="83765.SAMN05660284_02136"/>
<dbReference type="AlphaFoldDB" id="A0A1I5BF55"/>
<reference evidence="7" key="1">
    <citation type="submission" date="2016-10" db="EMBL/GenBank/DDBJ databases">
        <authorList>
            <person name="Varghese N."/>
            <person name="Submissions S."/>
        </authorList>
    </citation>
    <scope>NUCLEOTIDE SEQUENCE [LARGE SCALE GENOMIC DNA]</scope>
    <source>
        <strain evidence="7">DSM 6150</strain>
    </source>
</reference>
<feature type="domain" description="RNA polymerase sigma-70 region 2" evidence="5">
    <location>
        <begin position="33"/>
        <end position="101"/>
    </location>
</feature>
<dbReference type="PANTHER" id="PTHR43133">
    <property type="entry name" value="RNA POLYMERASE ECF-TYPE SIGMA FACTO"/>
    <property type="match status" value="1"/>
</dbReference>
<dbReference type="EMBL" id="FOVE01000016">
    <property type="protein sequence ID" value="SFN73179.1"/>
    <property type="molecule type" value="Genomic_DNA"/>
</dbReference>